<evidence type="ECO:0000256" key="1">
    <source>
        <dbReference type="ARBA" id="ARBA00023002"/>
    </source>
</evidence>
<dbReference type="GO" id="GO:0005829">
    <property type="term" value="C:cytosol"/>
    <property type="evidence" value="ECO:0007669"/>
    <property type="project" value="TreeGrafter"/>
</dbReference>
<sequence length="141" mass="15798">MELLAGLPEEARERAGRRLRENRIAWLTTVRPNGQPVSVVVWFLLREDGTILLYSQPGKEKLRNIEKNPRISLALDESSTGHDVVRLEGTAVAAPGHPSADRVAEYRAKYADLIETIFQTPERFAAQFSEPVVITPSRLHA</sequence>
<evidence type="ECO:0000313" key="3">
    <source>
        <dbReference type="EMBL" id="RFU39866.1"/>
    </source>
</evidence>
<feature type="domain" description="Pyridoxamine 5'-phosphate oxidase N-terminal" evidence="2">
    <location>
        <begin position="18"/>
        <end position="118"/>
    </location>
</feature>
<gene>
    <name evidence="3" type="ORF">DZF91_20075</name>
</gene>
<dbReference type="NCBIfam" id="TIGR03667">
    <property type="entry name" value="Rv3369"/>
    <property type="match status" value="1"/>
</dbReference>
<keyword evidence="4" id="KW-1185">Reference proteome</keyword>
<protein>
    <submittedName>
        <fullName evidence="3">TIGR03667 family PPOX class F420-dependent oxidoreductase</fullName>
        <ecNumber evidence="3">1.-.-.-</ecNumber>
    </submittedName>
</protein>
<dbReference type="EMBL" id="QURH01000318">
    <property type="protein sequence ID" value="RFU39866.1"/>
    <property type="molecule type" value="Genomic_DNA"/>
</dbReference>
<dbReference type="Proteomes" id="UP000261811">
    <property type="component" value="Unassembled WGS sequence"/>
</dbReference>
<dbReference type="OrthoDB" id="157302at2"/>
<dbReference type="RefSeq" id="WP_117359000.1">
    <property type="nucleotide sequence ID" value="NZ_QURH01000318.1"/>
</dbReference>
<dbReference type="InterPro" id="IPR012349">
    <property type="entry name" value="Split_barrel_FMN-bd"/>
</dbReference>
<dbReference type="Pfam" id="PF01243">
    <property type="entry name" value="PNPOx_N"/>
    <property type="match status" value="1"/>
</dbReference>
<dbReference type="AlphaFoldDB" id="A0A372JJ85"/>
<dbReference type="GO" id="GO:0070967">
    <property type="term" value="F:coenzyme F420 binding"/>
    <property type="evidence" value="ECO:0007669"/>
    <property type="project" value="TreeGrafter"/>
</dbReference>
<dbReference type="InterPro" id="IPR052019">
    <property type="entry name" value="F420H2_bilvrd_red/Heme_oxyg"/>
</dbReference>
<accession>A0A372JJ85</accession>
<evidence type="ECO:0000259" key="2">
    <source>
        <dbReference type="Pfam" id="PF01243"/>
    </source>
</evidence>
<dbReference type="PANTHER" id="PTHR35176:SF4">
    <property type="entry name" value="PYRIDOXAMINE 5'-PHOSPHATE OXIDASE-RELATED FMN-BINDING"/>
    <property type="match status" value="1"/>
</dbReference>
<comment type="caution">
    <text evidence="3">The sequence shown here is derived from an EMBL/GenBank/DDBJ whole genome shotgun (WGS) entry which is preliminary data.</text>
</comment>
<dbReference type="InterPro" id="IPR011576">
    <property type="entry name" value="Pyridox_Oxase_N"/>
</dbReference>
<reference evidence="3 4" key="1">
    <citation type="submission" date="2018-08" db="EMBL/GenBank/DDBJ databases">
        <title>Actinomadura jelena sp. nov., a novel Actinomycete isolated from soil in Chad.</title>
        <authorList>
            <person name="Shi L."/>
        </authorList>
    </citation>
    <scope>NUCLEOTIDE SEQUENCE [LARGE SCALE GENOMIC DNA]</scope>
    <source>
        <strain evidence="3 4">NEAU-G17</strain>
    </source>
</reference>
<dbReference type="SUPFAM" id="SSF50475">
    <property type="entry name" value="FMN-binding split barrel"/>
    <property type="match status" value="1"/>
</dbReference>
<dbReference type="EC" id="1.-.-.-" evidence="3"/>
<dbReference type="GO" id="GO:0016627">
    <property type="term" value="F:oxidoreductase activity, acting on the CH-CH group of donors"/>
    <property type="evidence" value="ECO:0007669"/>
    <property type="project" value="TreeGrafter"/>
</dbReference>
<dbReference type="Gene3D" id="2.30.110.10">
    <property type="entry name" value="Electron Transport, Fmn-binding Protein, Chain A"/>
    <property type="match status" value="1"/>
</dbReference>
<name>A0A372JJ85_9ACTN</name>
<proteinExistence type="predicted"/>
<dbReference type="PANTHER" id="PTHR35176">
    <property type="entry name" value="HEME OXYGENASE HI_0854-RELATED"/>
    <property type="match status" value="1"/>
</dbReference>
<dbReference type="InterPro" id="IPR019966">
    <property type="entry name" value="F420-dep_enz_PPOX_Rv3369"/>
</dbReference>
<evidence type="ECO:0000313" key="4">
    <source>
        <dbReference type="Proteomes" id="UP000261811"/>
    </source>
</evidence>
<organism evidence="3 4">
    <name type="scientific">Actinomadura logoneensis</name>
    <dbReference type="NCBI Taxonomy" id="2293572"/>
    <lineage>
        <taxon>Bacteria</taxon>
        <taxon>Bacillati</taxon>
        <taxon>Actinomycetota</taxon>
        <taxon>Actinomycetes</taxon>
        <taxon>Streptosporangiales</taxon>
        <taxon>Thermomonosporaceae</taxon>
        <taxon>Actinomadura</taxon>
    </lineage>
</organism>
<keyword evidence="1 3" id="KW-0560">Oxidoreductase</keyword>